<dbReference type="Pfam" id="PF14510">
    <property type="entry name" value="ABC_trans_N"/>
    <property type="match status" value="1"/>
</dbReference>
<proteinExistence type="predicted"/>
<dbReference type="eggNOG" id="KOG0065">
    <property type="taxonomic scope" value="Eukaryota"/>
</dbReference>
<evidence type="ECO:0000313" key="3">
    <source>
        <dbReference type="Proteomes" id="UP000026915"/>
    </source>
</evidence>
<feature type="domain" description="Pleiotropic ABC efflux transporter N-terminal" evidence="1">
    <location>
        <begin position="29"/>
        <end position="73"/>
    </location>
</feature>
<organism evidence="2 3">
    <name type="scientific">Theobroma cacao</name>
    <name type="common">Cacao</name>
    <name type="synonym">Cocoa</name>
    <dbReference type="NCBI Taxonomy" id="3641"/>
    <lineage>
        <taxon>Eukaryota</taxon>
        <taxon>Viridiplantae</taxon>
        <taxon>Streptophyta</taxon>
        <taxon>Embryophyta</taxon>
        <taxon>Tracheophyta</taxon>
        <taxon>Spermatophyta</taxon>
        <taxon>Magnoliopsida</taxon>
        <taxon>eudicotyledons</taxon>
        <taxon>Gunneridae</taxon>
        <taxon>Pentapetalae</taxon>
        <taxon>rosids</taxon>
        <taxon>malvids</taxon>
        <taxon>Malvales</taxon>
        <taxon>Malvaceae</taxon>
        <taxon>Byttnerioideae</taxon>
        <taxon>Theobroma</taxon>
    </lineage>
</organism>
<evidence type="ECO:0000313" key="2">
    <source>
        <dbReference type="EMBL" id="EOY20315.1"/>
    </source>
</evidence>
<dbReference type="PANTHER" id="PTHR48040:SF42">
    <property type="entry name" value="ABC TRANSPORTER DOMAIN-CONTAINING PROTEIN"/>
    <property type="match status" value="1"/>
</dbReference>
<dbReference type="InParanoid" id="S1RW46"/>
<evidence type="ECO:0000259" key="1">
    <source>
        <dbReference type="Pfam" id="PF14510"/>
    </source>
</evidence>
<dbReference type="STRING" id="3641.S1RW46"/>
<dbReference type="HOGENOM" id="CLU_2626971_0_0_1"/>
<dbReference type="PANTHER" id="PTHR48040">
    <property type="entry name" value="PLEIOTROPIC DRUG RESISTANCE PROTEIN 1-LIKE ISOFORM X1"/>
    <property type="match status" value="1"/>
</dbReference>
<name>S1RW46_THECC</name>
<dbReference type="InterPro" id="IPR029481">
    <property type="entry name" value="ABC_trans_N"/>
</dbReference>
<dbReference type="AlphaFoldDB" id="S1RW46"/>
<dbReference type="Proteomes" id="UP000026915">
    <property type="component" value="Unassembled WGS sequence"/>
</dbReference>
<keyword evidence="3" id="KW-1185">Reference proteome</keyword>
<reference evidence="2 3" key="1">
    <citation type="journal article" date="2013" name="Genome Biol.">
        <title>The genome sequence of the most widely cultivated cacao type and its use to identify candidate genes regulating pod color.</title>
        <authorList>
            <person name="Motamayor J.C."/>
            <person name="Mockaitis K."/>
            <person name="Schmutz J."/>
            <person name="Haiminen N."/>
            <person name="Iii D.L."/>
            <person name="Cornejo O."/>
            <person name="Findley S.D."/>
            <person name="Zheng P."/>
            <person name="Utro F."/>
            <person name="Royaert S."/>
            <person name="Saski C."/>
            <person name="Jenkins J."/>
            <person name="Podicheti R."/>
            <person name="Zhao M."/>
            <person name="Scheffler B.E."/>
            <person name="Stack J.C."/>
            <person name="Feltus F.A."/>
            <person name="Mustiga G.M."/>
            <person name="Amores F."/>
            <person name="Phillips W."/>
            <person name="Marelli J.P."/>
            <person name="May G.D."/>
            <person name="Shapiro H."/>
            <person name="Ma J."/>
            <person name="Bustamante C.D."/>
            <person name="Schnell R.J."/>
            <person name="Main D."/>
            <person name="Gilbert D."/>
            <person name="Parida L."/>
            <person name="Kuhn D.N."/>
        </authorList>
    </citation>
    <scope>NUCLEOTIDE SEQUENCE [LARGE SCALE GENOMIC DNA]</scope>
    <source>
        <strain evidence="3">cv. Matina 1-6</strain>
    </source>
</reference>
<gene>
    <name evidence="2" type="ORF">TCM_046215</name>
</gene>
<accession>S1RW46</accession>
<dbReference type="EMBL" id="KE133030">
    <property type="protein sequence ID" value="EOY20315.1"/>
    <property type="molecule type" value="Genomic_DNA"/>
</dbReference>
<dbReference type="Gramene" id="EOY20315">
    <property type="protein sequence ID" value="EOY20315"/>
    <property type="gene ID" value="TCM_046215"/>
</dbReference>
<sequence length="78" mass="9023">MMRTTYVGLLSKGYQHKKQLMDSLLKVAEEDNENFLRRLRHKTDRVGIEIPTIEVRSEHLVVEGDVYVGSRALNSYST</sequence>
<protein>
    <recommendedName>
        <fullName evidence="1">Pleiotropic ABC efflux transporter N-terminal domain-containing protein</fullName>
    </recommendedName>
</protein>